<dbReference type="InterPro" id="IPR011990">
    <property type="entry name" value="TPR-like_helical_dom_sf"/>
</dbReference>
<evidence type="ECO:0000256" key="5">
    <source>
        <dbReference type="ARBA" id="ARBA00023237"/>
    </source>
</evidence>
<keyword evidence="5" id="KW-0998">Cell outer membrane</keyword>
<sequence length="484" mass="54563">MKKLFNIKISSLSLLLATLWFTACDDFLKEDPQDRIAQDRFYQTAEDAEAAVNSIYANLGSTSSGPEGVYHSTTWIAAGLASDNLKNMQQGALANDQLGTFSWNAENSSILTIWRIHYKTINLANIAIERIPAIEMDETLRSRLVNEAKFLRGLMYFNLVRMYGKVPLLISEATTLNPEVAEVGAVYSQITRDLQDAEALPEDGDIQEGRATRGAAKALLAKVYLTQEDYENASAKALEVIQSGKYDLWADFSEVFKHTSRNGKEALFSVGFGDGGGAISFWEFGQFNVRLLPRELTQSRAIVTNTQGWQVATEDLYNAFSEDDARKAVTFMTEFLDDDGNVVELSEYYIQKYWDEEAEPNAGDSKQDFPVIRYPDVLLTYAEAQAELGNFAEANTYLNMVKNRANLPAVSINNNAEFKEEVLAERRKEFVGEGQRFFDLVRTETLEEKVMEAKDIQVNPIYYLFPIPQRERDVNTNLPQNPGY</sequence>
<proteinExistence type="inferred from homology"/>
<gene>
    <name evidence="9" type="ORF">K4G66_19825</name>
</gene>
<keyword evidence="3 6" id="KW-0732">Signal</keyword>
<name>A0AA49GH45_9BACT</name>
<comment type="subcellular location">
    <subcellularLocation>
        <location evidence="1">Cell outer membrane</location>
    </subcellularLocation>
</comment>
<comment type="similarity">
    <text evidence="2">Belongs to the SusD family.</text>
</comment>
<dbReference type="PROSITE" id="PS51257">
    <property type="entry name" value="PROKAR_LIPOPROTEIN"/>
    <property type="match status" value="1"/>
</dbReference>
<feature type="signal peptide" evidence="6">
    <location>
        <begin position="1"/>
        <end position="23"/>
    </location>
</feature>
<feature type="chain" id="PRO_5041343148" evidence="6">
    <location>
        <begin position="24"/>
        <end position="484"/>
    </location>
</feature>
<evidence type="ECO:0000256" key="6">
    <source>
        <dbReference type="SAM" id="SignalP"/>
    </source>
</evidence>
<dbReference type="GO" id="GO:0009279">
    <property type="term" value="C:cell outer membrane"/>
    <property type="evidence" value="ECO:0007669"/>
    <property type="project" value="UniProtKB-SubCell"/>
</dbReference>
<evidence type="ECO:0000259" key="7">
    <source>
        <dbReference type="Pfam" id="PF07980"/>
    </source>
</evidence>
<evidence type="ECO:0000256" key="3">
    <source>
        <dbReference type="ARBA" id="ARBA00022729"/>
    </source>
</evidence>
<dbReference type="Pfam" id="PF07980">
    <property type="entry name" value="SusD_RagB"/>
    <property type="match status" value="1"/>
</dbReference>
<dbReference type="EMBL" id="CP120682">
    <property type="protein sequence ID" value="WKN34625.1"/>
    <property type="molecule type" value="Genomic_DNA"/>
</dbReference>
<keyword evidence="4" id="KW-0472">Membrane</keyword>
<evidence type="ECO:0000259" key="8">
    <source>
        <dbReference type="Pfam" id="PF14322"/>
    </source>
</evidence>
<evidence type="ECO:0000256" key="4">
    <source>
        <dbReference type="ARBA" id="ARBA00023136"/>
    </source>
</evidence>
<dbReference type="AlphaFoldDB" id="A0AA49GH45"/>
<feature type="domain" description="SusD-like N-terminal" evidence="8">
    <location>
        <begin position="27"/>
        <end position="225"/>
    </location>
</feature>
<dbReference type="Gene3D" id="1.25.40.390">
    <property type="match status" value="1"/>
</dbReference>
<evidence type="ECO:0000313" key="9">
    <source>
        <dbReference type="EMBL" id="WKN34625.1"/>
    </source>
</evidence>
<feature type="domain" description="RagB/SusD" evidence="7">
    <location>
        <begin position="346"/>
        <end position="484"/>
    </location>
</feature>
<dbReference type="InterPro" id="IPR033985">
    <property type="entry name" value="SusD-like_N"/>
</dbReference>
<protein>
    <submittedName>
        <fullName evidence="9">RagB/SusD family nutrient uptake outer membrane protein</fullName>
    </submittedName>
</protein>
<reference evidence="9" key="1">
    <citation type="journal article" date="2023" name="Comput. Struct. Biotechnol. J.">
        <title>Discovery of a novel marine Bacteroidetes with a rich repertoire of carbohydrate-active enzymes.</title>
        <authorList>
            <person name="Chen B."/>
            <person name="Liu G."/>
            <person name="Chen Q."/>
            <person name="Wang H."/>
            <person name="Liu L."/>
            <person name="Tang K."/>
        </authorList>
    </citation>
    <scope>NUCLEOTIDE SEQUENCE</scope>
    <source>
        <strain evidence="9">TK19036</strain>
    </source>
</reference>
<reference evidence="9" key="2">
    <citation type="journal article" date="2024" name="Antonie Van Leeuwenhoek">
        <title>Roseihalotalea indica gen. nov., sp. nov., a halophilic Bacteroidetes from mesopelagic Southwest Indian Ocean with higher carbohydrate metabolic potential.</title>
        <authorList>
            <person name="Chen B."/>
            <person name="Zhang M."/>
            <person name="Lin D."/>
            <person name="Ye J."/>
            <person name="Tang K."/>
        </authorList>
    </citation>
    <scope>NUCLEOTIDE SEQUENCE</scope>
    <source>
        <strain evidence="9">TK19036</strain>
    </source>
</reference>
<evidence type="ECO:0000256" key="1">
    <source>
        <dbReference type="ARBA" id="ARBA00004442"/>
    </source>
</evidence>
<dbReference type="SUPFAM" id="SSF48452">
    <property type="entry name" value="TPR-like"/>
    <property type="match status" value="1"/>
</dbReference>
<evidence type="ECO:0000256" key="2">
    <source>
        <dbReference type="ARBA" id="ARBA00006275"/>
    </source>
</evidence>
<organism evidence="9">
    <name type="scientific">Roseihalotalea indica</name>
    <dbReference type="NCBI Taxonomy" id="2867963"/>
    <lineage>
        <taxon>Bacteria</taxon>
        <taxon>Pseudomonadati</taxon>
        <taxon>Bacteroidota</taxon>
        <taxon>Cytophagia</taxon>
        <taxon>Cytophagales</taxon>
        <taxon>Catalimonadaceae</taxon>
        <taxon>Roseihalotalea</taxon>
    </lineage>
</organism>
<dbReference type="CDD" id="cd08977">
    <property type="entry name" value="SusD"/>
    <property type="match status" value="1"/>
</dbReference>
<accession>A0AA49GH45</accession>
<dbReference type="InterPro" id="IPR012944">
    <property type="entry name" value="SusD_RagB_dom"/>
</dbReference>
<dbReference type="Pfam" id="PF14322">
    <property type="entry name" value="SusD-like_3"/>
    <property type="match status" value="1"/>
</dbReference>